<keyword evidence="3" id="KW-1185">Reference proteome</keyword>
<dbReference type="Proteomes" id="UP000186002">
    <property type="component" value="Unassembled WGS sequence"/>
</dbReference>
<proteinExistence type="predicted"/>
<protein>
    <recommendedName>
        <fullName evidence="4">DUF3329 domain-containing protein</fullName>
    </recommendedName>
</protein>
<evidence type="ECO:0000313" key="2">
    <source>
        <dbReference type="EMBL" id="SHM25392.1"/>
    </source>
</evidence>
<dbReference type="STRING" id="735517.SAMN05444272_2157"/>
<sequence length="72" mass="8002">MARSNTYHPFFRPLWRRVALVAVCAGWAGFEAYMGNGTWAMIVAGISAYAAWAYLIDWKEPDQESKSGGGEN</sequence>
<dbReference type="RefSeq" id="WP_073012856.1">
    <property type="nucleotide sequence ID" value="NZ_FRBW01000002.1"/>
</dbReference>
<gene>
    <name evidence="2" type="ORF">SAMN05444272_2157</name>
</gene>
<dbReference type="OrthoDB" id="7362327at2"/>
<keyword evidence="1" id="KW-0812">Transmembrane</keyword>
<dbReference type="EMBL" id="FRBW01000002">
    <property type="protein sequence ID" value="SHM25392.1"/>
    <property type="molecule type" value="Genomic_DNA"/>
</dbReference>
<accession>A0A1M7H9W7</accession>
<feature type="transmembrane region" description="Helical" evidence="1">
    <location>
        <begin position="14"/>
        <end position="33"/>
    </location>
</feature>
<feature type="transmembrane region" description="Helical" evidence="1">
    <location>
        <begin position="39"/>
        <end position="56"/>
    </location>
</feature>
<evidence type="ECO:0000313" key="3">
    <source>
        <dbReference type="Proteomes" id="UP000186002"/>
    </source>
</evidence>
<keyword evidence="1" id="KW-0472">Membrane</keyword>
<name>A0A1M7H9W7_9HYPH</name>
<evidence type="ECO:0000256" key="1">
    <source>
        <dbReference type="SAM" id="Phobius"/>
    </source>
</evidence>
<evidence type="ECO:0008006" key="4">
    <source>
        <dbReference type="Google" id="ProtNLM"/>
    </source>
</evidence>
<dbReference type="AlphaFoldDB" id="A0A1M7H9W7"/>
<keyword evidence="1" id="KW-1133">Transmembrane helix</keyword>
<organism evidence="2 3">
    <name type="scientific">Roseibium suaedae</name>
    <dbReference type="NCBI Taxonomy" id="735517"/>
    <lineage>
        <taxon>Bacteria</taxon>
        <taxon>Pseudomonadati</taxon>
        <taxon>Pseudomonadota</taxon>
        <taxon>Alphaproteobacteria</taxon>
        <taxon>Hyphomicrobiales</taxon>
        <taxon>Stappiaceae</taxon>
        <taxon>Roseibium</taxon>
    </lineage>
</organism>
<reference evidence="2 3" key="1">
    <citation type="submission" date="2016-11" db="EMBL/GenBank/DDBJ databases">
        <authorList>
            <person name="Jaros S."/>
            <person name="Januszkiewicz K."/>
            <person name="Wedrychowicz H."/>
        </authorList>
    </citation>
    <scope>NUCLEOTIDE SEQUENCE [LARGE SCALE GENOMIC DNA]</scope>
    <source>
        <strain evidence="2 3">DSM 22153</strain>
    </source>
</reference>